<comment type="caution">
    <text evidence="2">The sequence shown here is derived from an EMBL/GenBank/DDBJ whole genome shotgun (WGS) entry which is preliminary data.</text>
</comment>
<dbReference type="EMBL" id="JAQQWE010000002">
    <property type="protein sequence ID" value="KAK7961727.1"/>
    <property type="molecule type" value="Genomic_DNA"/>
</dbReference>
<dbReference type="GeneID" id="92071836"/>
<name>A0ABR1QP61_9PEZI</name>
<organism evidence="2 3">
    <name type="scientific">Apiospora aurea</name>
    <dbReference type="NCBI Taxonomy" id="335848"/>
    <lineage>
        <taxon>Eukaryota</taxon>
        <taxon>Fungi</taxon>
        <taxon>Dikarya</taxon>
        <taxon>Ascomycota</taxon>
        <taxon>Pezizomycotina</taxon>
        <taxon>Sordariomycetes</taxon>
        <taxon>Xylariomycetidae</taxon>
        <taxon>Amphisphaeriales</taxon>
        <taxon>Apiosporaceae</taxon>
        <taxon>Apiospora</taxon>
    </lineage>
</organism>
<keyword evidence="3" id="KW-1185">Reference proteome</keyword>
<protein>
    <submittedName>
        <fullName evidence="2">Uncharacterized protein</fullName>
    </submittedName>
</protein>
<evidence type="ECO:0000313" key="3">
    <source>
        <dbReference type="Proteomes" id="UP001391051"/>
    </source>
</evidence>
<evidence type="ECO:0000313" key="2">
    <source>
        <dbReference type="EMBL" id="KAK7961727.1"/>
    </source>
</evidence>
<sequence>MELYTVVFEFFTEIFTQWSKSPWKRFIKSFDEQAFHNLFTEKRSRMKAIEHRMERYAHGVHMQSDMTFQRDTRRWQSDVDQTLTQIMRRLNNNVQNGLESRIQHALHNTSIGLLGTSSQCPFNEQVGSGMASTNLEPVKAESDNKVAYTEKPPDESSCSTNDALSLLEPIAARYNSNIQELVGLTSRALKVAVEIQVKRRLETWTSSLDSNRIWMQGPHDASHPSQNTLTAACLVGLANHNKIPFISYFGSLQQERDMYGRYLSPPEILLDMVKSLIVQLLLIQDDPSTIVEVLTRDFEKLLGSAVDLDVPLDILRRLRALVPPYLLCVIESVQILEDRSNTSHTESLHKVLREVINLGQPQHHTQPQASEGTGGEEKVVKVCFTSDGHADVLAVAAQRGSLEKIAYDAEGDAGGEGEQLGSLWDDGEGSDD</sequence>
<feature type="region of interest" description="Disordered" evidence="1">
    <location>
        <begin position="408"/>
        <end position="432"/>
    </location>
</feature>
<gene>
    <name evidence="2" type="ORF">PG986_002552</name>
</gene>
<accession>A0ABR1QP61</accession>
<dbReference type="RefSeq" id="XP_066703838.1">
    <property type="nucleotide sequence ID" value="XM_066838774.1"/>
</dbReference>
<evidence type="ECO:0000256" key="1">
    <source>
        <dbReference type="SAM" id="MobiDB-lite"/>
    </source>
</evidence>
<proteinExistence type="predicted"/>
<reference evidence="2 3" key="1">
    <citation type="submission" date="2023-01" db="EMBL/GenBank/DDBJ databases">
        <title>Analysis of 21 Apiospora genomes using comparative genomics revels a genus with tremendous synthesis potential of carbohydrate active enzymes and secondary metabolites.</title>
        <authorList>
            <person name="Sorensen T."/>
        </authorList>
    </citation>
    <scope>NUCLEOTIDE SEQUENCE [LARGE SCALE GENOMIC DNA]</scope>
    <source>
        <strain evidence="2 3">CBS 24483</strain>
    </source>
</reference>
<dbReference type="Proteomes" id="UP001391051">
    <property type="component" value="Unassembled WGS sequence"/>
</dbReference>